<sequence>MAFSPLAPEDFVVSSDAISATLWSNGSPTLTTFFTSSTQEAGSSGDFYLNLYQTASTNAAASIQFAIAYGNANGSGSTNYNQAVNGKSPTGTIFGQWQDLVIGDENTNFTFGTITSSQFYALTFDRTRYKESLFLGSLSLTLTGSSGSITLTDNSNYVTTVQYTEAGRVFQLITGSQGTKATITARNTADGYSANSGSYGWLLPDIGSIILNPLALADFATSGGIGFQYSGSATGSSAPTSSLNRSMYQAISGGANFSINSQETITSDYVFVRPRSSEYNYSENPSYISGSTGEIIYPYFINNPQTYITTIGLYNDTNELLAVAKLSRPLLKNFTKEALVRIKLDF</sequence>
<evidence type="ECO:0000313" key="1">
    <source>
        <dbReference type="EMBL" id="CAB4138611.1"/>
    </source>
</evidence>
<proteinExistence type="predicted"/>
<name>A0A6J5LX00_9CAUD</name>
<dbReference type="EMBL" id="LR796345">
    <property type="protein sequence ID" value="CAB4138611.1"/>
    <property type="molecule type" value="Genomic_DNA"/>
</dbReference>
<protein>
    <submittedName>
        <fullName evidence="1">Uncharacterized protein</fullName>
    </submittedName>
</protein>
<accession>A0A6J5LX00</accession>
<gene>
    <name evidence="1" type="ORF">UFOVP331_171</name>
</gene>
<organism evidence="1">
    <name type="scientific">uncultured Caudovirales phage</name>
    <dbReference type="NCBI Taxonomy" id="2100421"/>
    <lineage>
        <taxon>Viruses</taxon>
        <taxon>Duplodnaviria</taxon>
        <taxon>Heunggongvirae</taxon>
        <taxon>Uroviricota</taxon>
        <taxon>Caudoviricetes</taxon>
        <taxon>Peduoviridae</taxon>
        <taxon>Maltschvirus</taxon>
        <taxon>Maltschvirus maltsch</taxon>
    </lineage>
</organism>
<reference evidence="1" key="1">
    <citation type="submission" date="2020-04" db="EMBL/GenBank/DDBJ databases">
        <authorList>
            <person name="Chiriac C."/>
            <person name="Salcher M."/>
            <person name="Ghai R."/>
            <person name="Kavagutti S V."/>
        </authorList>
    </citation>
    <scope>NUCLEOTIDE SEQUENCE</scope>
</reference>